<evidence type="ECO:0000313" key="9">
    <source>
        <dbReference type="EMBL" id="MPM41470.1"/>
    </source>
</evidence>
<evidence type="ECO:0000259" key="8">
    <source>
        <dbReference type="Pfam" id="PF09335"/>
    </source>
</evidence>
<feature type="transmembrane region" description="Helical" evidence="7">
    <location>
        <begin position="201"/>
        <end position="222"/>
    </location>
</feature>
<keyword evidence="2" id="KW-1003">Cell membrane</keyword>
<comment type="subcellular location">
    <subcellularLocation>
        <location evidence="1">Cell membrane</location>
        <topology evidence="1">Multi-pass membrane protein</topology>
    </subcellularLocation>
</comment>
<keyword evidence="5 7" id="KW-0472">Membrane</keyword>
<evidence type="ECO:0000256" key="4">
    <source>
        <dbReference type="ARBA" id="ARBA00022989"/>
    </source>
</evidence>
<evidence type="ECO:0000256" key="1">
    <source>
        <dbReference type="ARBA" id="ARBA00004651"/>
    </source>
</evidence>
<name>A0A644ZKQ7_9ZZZZ</name>
<feature type="domain" description="VTT" evidence="8">
    <location>
        <begin position="139"/>
        <end position="254"/>
    </location>
</feature>
<dbReference type="GO" id="GO:0005886">
    <property type="term" value="C:plasma membrane"/>
    <property type="evidence" value="ECO:0007669"/>
    <property type="project" value="UniProtKB-SubCell"/>
</dbReference>
<dbReference type="InterPro" id="IPR051311">
    <property type="entry name" value="DedA_domain"/>
</dbReference>
<sequence>MELGRTIEQATITGERGACPTDPAACARPVRRPAPGPGDVSVGPGHVSSEQPSEGAPMSDPDAESPAEAGEDRPWWDDPSLPWAHEPTRRDIVCWSGIGLVGIYSLVMLPLRPVLLGYTPYVLAAVSGSRTAVVMIGALSATGDHWWWAGWLMATISVLKFDWVYFWAGKLWGRGLLEVMTGTSERARRRNERAEQFALRWSVPAVLATYLPIPLPGAIIYATVGAAGMTWRRFLVVDVIGAAVLQGLYLYLGHSIGAPAVRFVEVYAKYSIWLSLVLLVVVVGGMLWGDRRRKGGRTAA</sequence>
<comment type="caution">
    <text evidence="9">The sequence shown here is derived from an EMBL/GenBank/DDBJ whole genome shotgun (WGS) entry which is preliminary data.</text>
</comment>
<evidence type="ECO:0000256" key="2">
    <source>
        <dbReference type="ARBA" id="ARBA00022475"/>
    </source>
</evidence>
<dbReference type="AlphaFoldDB" id="A0A644ZKQ7"/>
<accession>A0A644ZKQ7</accession>
<keyword evidence="3 7" id="KW-0812">Transmembrane</keyword>
<dbReference type="Pfam" id="PF09335">
    <property type="entry name" value="VTT_dom"/>
    <property type="match status" value="1"/>
</dbReference>
<evidence type="ECO:0000256" key="5">
    <source>
        <dbReference type="ARBA" id="ARBA00023136"/>
    </source>
</evidence>
<feature type="region of interest" description="Disordered" evidence="6">
    <location>
        <begin position="1"/>
        <end position="80"/>
    </location>
</feature>
<feature type="transmembrane region" description="Helical" evidence="7">
    <location>
        <begin position="146"/>
        <end position="168"/>
    </location>
</feature>
<proteinExistence type="predicted"/>
<evidence type="ECO:0000256" key="3">
    <source>
        <dbReference type="ARBA" id="ARBA00022692"/>
    </source>
</evidence>
<feature type="transmembrane region" description="Helical" evidence="7">
    <location>
        <begin position="272"/>
        <end position="289"/>
    </location>
</feature>
<dbReference type="EMBL" id="VSSQ01009384">
    <property type="protein sequence ID" value="MPM41470.1"/>
    <property type="molecule type" value="Genomic_DNA"/>
</dbReference>
<dbReference type="InterPro" id="IPR032816">
    <property type="entry name" value="VTT_dom"/>
</dbReference>
<dbReference type="PANTHER" id="PTHR42709">
    <property type="entry name" value="ALKALINE PHOSPHATASE LIKE PROTEIN"/>
    <property type="match status" value="1"/>
</dbReference>
<feature type="transmembrane region" description="Helical" evidence="7">
    <location>
        <begin position="118"/>
        <end position="139"/>
    </location>
</feature>
<keyword evidence="4 7" id="KW-1133">Transmembrane helix</keyword>
<feature type="transmembrane region" description="Helical" evidence="7">
    <location>
        <begin position="234"/>
        <end position="252"/>
    </location>
</feature>
<reference evidence="9" key="1">
    <citation type="submission" date="2019-08" db="EMBL/GenBank/DDBJ databases">
        <authorList>
            <person name="Kucharzyk K."/>
            <person name="Murdoch R.W."/>
            <person name="Higgins S."/>
            <person name="Loffler F."/>
        </authorList>
    </citation>
    <scope>NUCLEOTIDE SEQUENCE</scope>
</reference>
<gene>
    <name evidence="9" type="ORF">SDC9_88125</name>
</gene>
<feature type="transmembrane region" description="Helical" evidence="7">
    <location>
        <begin position="92"/>
        <end position="112"/>
    </location>
</feature>
<dbReference type="PANTHER" id="PTHR42709:SF6">
    <property type="entry name" value="UNDECAPRENYL PHOSPHATE TRANSPORTER A"/>
    <property type="match status" value="1"/>
</dbReference>
<organism evidence="9">
    <name type="scientific">bioreactor metagenome</name>
    <dbReference type="NCBI Taxonomy" id="1076179"/>
    <lineage>
        <taxon>unclassified sequences</taxon>
        <taxon>metagenomes</taxon>
        <taxon>ecological metagenomes</taxon>
    </lineage>
</organism>
<evidence type="ECO:0000256" key="6">
    <source>
        <dbReference type="SAM" id="MobiDB-lite"/>
    </source>
</evidence>
<evidence type="ECO:0000256" key="7">
    <source>
        <dbReference type="SAM" id="Phobius"/>
    </source>
</evidence>
<protein>
    <recommendedName>
        <fullName evidence="8">VTT domain-containing protein</fullName>
    </recommendedName>
</protein>